<accession>A0A8I0KU65</accession>
<organism evidence="2 3">
    <name type="scientific">Nanchangia anserum</name>
    <dbReference type="NCBI Taxonomy" id="2692125"/>
    <lineage>
        <taxon>Bacteria</taxon>
        <taxon>Bacillati</taxon>
        <taxon>Actinomycetota</taxon>
        <taxon>Actinomycetes</taxon>
        <taxon>Actinomycetales</taxon>
        <taxon>Actinomycetaceae</taxon>
        <taxon>Nanchangia</taxon>
    </lineage>
</organism>
<reference evidence="2 3" key="1">
    <citation type="submission" date="2020-08" db="EMBL/GenBank/DDBJ databases">
        <title>Winkia gen. nov., sp. nov., isolated from faeces of the Anser albifrons in China.</title>
        <authorList>
            <person name="Liu Q."/>
        </authorList>
    </citation>
    <scope>NUCLEOTIDE SEQUENCE [LARGE SCALE GENOMIC DNA]</scope>
    <source>
        <strain evidence="2 3">C62</strain>
    </source>
</reference>
<dbReference type="Proteomes" id="UP000627538">
    <property type="component" value="Unassembled WGS sequence"/>
</dbReference>
<evidence type="ECO:0000313" key="3">
    <source>
        <dbReference type="Proteomes" id="UP000627538"/>
    </source>
</evidence>
<sequence>MSCCSSTTSTTLSCPCPKQWRAAGLGAAVFAWYAMPDVVHSRVARAAIKVALSAGAGALAMQQCPLSLRDVATGNWHRGEAGSSCCGHRGESADTSDDAAEENIGVTPGSREVLGTLRDRETFEAGGTCGCGKGTGSAEGGCCKGQASNKEKCCKESAREDGTCCKDAAGSRCPVLSHLESPQAIAAGAAFAGAVALGESAAYRCGEWLASRGVRYAHTKQAGVFAALAAGAAAAAGSCCIRD</sequence>
<keyword evidence="3" id="KW-1185">Reference proteome</keyword>
<name>A0A8I0KU65_9ACTO</name>
<evidence type="ECO:0000256" key="1">
    <source>
        <dbReference type="SAM" id="MobiDB-lite"/>
    </source>
</evidence>
<protein>
    <submittedName>
        <fullName evidence="2">Uncharacterized protein</fullName>
    </submittedName>
</protein>
<dbReference type="AlphaFoldDB" id="A0A8I0KU65"/>
<dbReference type="EMBL" id="JACRUO010000001">
    <property type="protein sequence ID" value="MBD3689363.1"/>
    <property type="molecule type" value="Genomic_DNA"/>
</dbReference>
<gene>
    <name evidence="2" type="ORF">H8R10_03850</name>
</gene>
<proteinExistence type="predicted"/>
<feature type="region of interest" description="Disordered" evidence="1">
    <location>
        <begin position="80"/>
        <end position="111"/>
    </location>
</feature>
<comment type="caution">
    <text evidence="2">The sequence shown here is derived from an EMBL/GenBank/DDBJ whole genome shotgun (WGS) entry which is preliminary data.</text>
</comment>
<evidence type="ECO:0000313" key="2">
    <source>
        <dbReference type="EMBL" id="MBD3689363.1"/>
    </source>
</evidence>
<dbReference type="RefSeq" id="WP_191071415.1">
    <property type="nucleotide sequence ID" value="NZ_CP060506.1"/>
</dbReference>